<dbReference type="AlphaFoldDB" id="A0A5C3LR35"/>
<name>A0A5C3LR35_9AGAR</name>
<organism evidence="1 2">
    <name type="scientific">Crucibulum laeve</name>
    <dbReference type="NCBI Taxonomy" id="68775"/>
    <lineage>
        <taxon>Eukaryota</taxon>
        <taxon>Fungi</taxon>
        <taxon>Dikarya</taxon>
        <taxon>Basidiomycota</taxon>
        <taxon>Agaricomycotina</taxon>
        <taxon>Agaricomycetes</taxon>
        <taxon>Agaricomycetidae</taxon>
        <taxon>Agaricales</taxon>
        <taxon>Agaricineae</taxon>
        <taxon>Nidulariaceae</taxon>
        <taxon>Crucibulum</taxon>
    </lineage>
</organism>
<reference evidence="1 2" key="1">
    <citation type="journal article" date="2019" name="Nat. Ecol. Evol.">
        <title>Megaphylogeny resolves global patterns of mushroom evolution.</title>
        <authorList>
            <person name="Varga T."/>
            <person name="Krizsan K."/>
            <person name="Foldi C."/>
            <person name="Dima B."/>
            <person name="Sanchez-Garcia M."/>
            <person name="Sanchez-Ramirez S."/>
            <person name="Szollosi G.J."/>
            <person name="Szarkandi J.G."/>
            <person name="Papp V."/>
            <person name="Albert L."/>
            <person name="Andreopoulos W."/>
            <person name="Angelini C."/>
            <person name="Antonin V."/>
            <person name="Barry K.W."/>
            <person name="Bougher N.L."/>
            <person name="Buchanan P."/>
            <person name="Buyck B."/>
            <person name="Bense V."/>
            <person name="Catcheside P."/>
            <person name="Chovatia M."/>
            <person name="Cooper J."/>
            <person name="Damon W."/>
            <person name="Desjardin D."/>
            <person name="Finy P."/>
            <person name="Geml J."/>
            <person name="Haridas S."/>
            <person name="Hughes K."/>
            <person name="Justo A."/>
            <person name="Karasinski D."/>
            <person name="Kautmanova I."/>
            <person name="Kiss B."/>
            <person name="Kocsube S."/>
            <person name="Kotiranta H."/>
            <person name="LaButti K.M."/>
            <person name="Lechner B.E."/>
            <person name="Liimatainen K."/>
            <person name="Lipzen A."/>
            <person name="Lukacs Z."/>
            <person name="Mihaltcheva S."/>
            <person name="Morgado L.N."/>
            <person name="Niskanen T."/>
            <person name="Noordeloos M.E."/>
            <person name="Ohm R.A."/>
            <person name="Ortiz-Santana B."/>
            <person name="Ovrebo C."/>
            <person name="Racz N."/>
            <person name="Riley R."/>
            <person name="Savchenko A."/>
            <person name="Shiryaev A."/>
            <person name="Soop K."/>
            <person name="Spirin V."/>
            <person name="Szebenyi C."/>
            <person name="Tomsovsky M."/>
            <person name="Tulloss R.E."/>
            <person name="Uehling J."/>
            <person name="Grigoriev I.V."/>
            <person name="Vagvolgyi C."/>
            <person name="Papp T."/>
            <person name="Martin F.M."/>
            <person name="Miettinen O."/>
            <person name="Hibbett D.S."/>
            <person name="Nagy L.G."/>
        </authorList>
    </citation>
    <scope>NUCLEOTIDE SEQUENCE [LARGE SCALE GENOMIC DNA]</scope>
    <source>
        <strain evidence="1 2">CBS 166.37</strain>
    </source>
</reference>
<sequence length="165" mass="17993">MTLNSSTSLQRRAAAQRRESTPSTNSCCLLLSACRPLSSCSPLVLTFLVSTDCPRSVVPIKIPLGFLSYSNFSLIKAVSLLYQISAQSQDRGHSLTKRASEFFLQAFLDASYSCVRLKQIPSGAEPLVTVTIDFISSLLCLLRYNNMCSKAPCRIYGTATNATHA</sequence>
<gene>
    <name evidence="1" type="ORF">BDQ12DRAFT_256975</name>
</gene>
<dbReference type="EMBL" id="ML213851">
    <property type="protein sequence ID" value="TFK31171.1"/>
    <property type="molecule type" value="Genomic_DNA"/>
</dbReference>
<evidence type="ECO:0000313" key="1">
    <source>
        <dbReference type="EMBL" id="TFK31171.1"/>
    </source>
</evidence>
<evidence type="ECO:0000313" key="2">
    <source>
        <dbReference type="Proteomes" id="UP000308652"/>
    </source>
</evidence>
<keyword evidence="2" id="KW-1185">Reference proteome</keyword>
<protein>
    <submittedName>
        <fullName evidence="1">Uncharacterized protein</fullName>
    </submittedName>
</protein>
<dbReference type="Proteomes" id="UP000308652">
    <property type="component" value="Unassembled WGS sequence"/>
</dbReference>
<accession>A0A5C3LR35</accession>
<proteinExistence type="predicted"/>